<reference evidence="7 8" key="1">
    <citation type="submission" date="2018-05" db="EMBL/GenBank/DDBJ databases">
        <title>Zavarzinia sp. HR-AS.</title>
        <authorList>
            <person name="Lee Y."/>
            <person name="Jeon C.O."/>
        </authorList>
    </citation>
    <scope>NUCLEOTIDE SEQUENCE [LARGE SCALE GENOMIC DNA]</scope>
    <source>
        <strain evidence="7 8">HR-AS</strain>
    </source>
</reference>
<sequence>MSLRELPKISALERPDGYEWDPSPDLLEKWSAGPIAAEADDPSTISIYEQIGGGIWSEGFTGKRMAGALRSIGPKPVTVKINSVGGDVFEGLTIYNLLAEHPAKVTVKVMGIAASAASFIAMAGDEIVMGLGSMLMIHNAQAGIIDNRHGLRLVADYLETVDGAMTDIYEARSGLARKAIVKMMDDETYLSAREAVDKRFADMISSDPVPPASSARADRSARASLDILLARQGVPRAERRRLLRDATGTPGAAVPATPCAGIDMAAAARLLATLKS</sequence>
<proteinExistence type="inferred from homology"/>
<dbReference type="RefSeq" id="WP_109904118.1">
    <property type="nucleotide sequence ID" value="NZ_QGLE01000003.1"/>
</dbReference>
<dbReference type="InterPro" id="IPR023562">
    <property type="entry name" value="ClpP/TepA"/>
</dbReference>
<keyword evidence="4" id="KW-0378">Hydrolase</keyword>
<protein>
    <recommendedName>
        <fullName evidence="6">ATP-dependent Clp protease proteolytic subunit</fullName>
    </recommendedName>
</protein>
<dbReference type="NCBIfam" id="NF045542">
    <property type="entry name" value="Clp_rel_HeadMat"/>
    <property type="match status" value="1"/>
</dbReference>
<dbReference type="PRINTS" id="PR00127">
    <property type="entry name" value="CLPPROTEASEP"/>
</dbReference>
<comment type="similarity">
    <text evidence="1 6">Belongs to the peptidase S14 family.</text>
</comment>
<dbReference type="PANTHER" id="PTHR10381">
    <property type="entry name" value="ATP-DEPENDENT CLP PROTEASE PROTEOLYTIC SUBUNIT"/>
    <property type="match status" value="1"/>
</dbReference>
<evidence type="ECO:0000313" key="7">
    <source>
        <dbReference type="EMBL" id="PWR24564.1"/>
    </source>
</evidence>
<dbReference type="Gene3D" id="3.90.226.10">
    <property type="entry name" value="2-enoyl-CoA Hydratase, Chain A, domain 1"/>
    <property type="match status" value="1"/>
</dbReference>
<evidence type="ECO:0000256" key="2">
    <source>
        <dbReference type="ARBA" id="ARBA00022490"/>
    </source>
</evidence>
<organism evidence="7 8">
    <name type="scientific">Zavarzinia aquatilis</name>
    <dbReference type="NCBI Taxonomy" id="2211142"/>
    <lineage>
        <taxon>Bacteria</taxon>
        <taxon>Pseudomonadati</taxon>
        <taxon>Pseudomonadota</taxon>
        <taxon>Alphaproteobacteria</taxon>
        <taxon>Rhodospirillales</taxon>
        <taxon>Zavarziniaceae</taxon>
        <taxon>Zavarzinia</taxon>
    </lineage>
</organism>
<dbReference type="SUPFAM" id="SSF52096">
    <property type="entry name" value="ClpP/crotonase"/>
    <property type="match status" value="1"/>
</dbReference>
<dbReference type="Pfam" id="PF00574">
    <property type="entry name" value="CLP_protease"/>
    <property type="match status" value="1"/>
</dbReference>
<dbReference type="OrthoDB" id="9806592at2"/>
<evidence type="ECO:0000256" key="1">
    <source>
        <dbReference type="ARBA" id="ARBA00007039"/>
    </source>
</evidence>
<evidence type="ECO:0000256" key="3">
    <source>
        <dbReference type="ARBA" id="ARBA00022670"/>
    </source>
</evidence>
<dbReference type="Proteomes" id="UP000245461">
    <property type="component" value="Unassembled WGS sequence"/>
</dbReference>
<keyword evidence="3" id="KW-0645">Protease</keyword>
<name>A0A317EE75_9PROT</name>
<comment type="caution">
    <text evidence="7">The sequence shown here is derived from an EMBL/GenBank/DDBJ whole genome shotgun (WGS) entry which is preliminary data.</text>
</comment>
<dbReference type="AlphaFoldDB" id="A0A317EE75"/>
<dbReference type="GO" id="GO:0006515">
    <property type="term" value="P:protein quality control for misfolded or incompletely synthesized proteins"/>
    <property type="evidence" value="ECO:0007669"/>
    <property type="project" value="TreeGrafter"/>
</dbReference>
<dbReference type="InterPro" id="IPR001907">
    <property type="entry name" value="ClpP"/>
</dbReference>
<evidence type="ECO:0000256" key="5">
    <source>
        <dbReference type="ARBA" id="ARBA00022825"/>
    </source>
</evidence>
<dbReference type="EMBL" id="QGLE01000003">
    <property type="protein sequence ID" value="PWR24564.1"/>
    <property type="molecule type" value="Genomic_DNA"/>
</dbReference>
<dbReference type="GO" id="GO:0009368">
    <property type="term" value="C:endopeptidase Clp complex"/>
    <property type="evidence" value="ECO:0007669"/>
    <property type="project" value="TreeGrafter"/>
</dbReference>
<accession>A0A317EE75</accession>
<dbReference type="CDD" id="cd07016">
    <property type="entry name" value="S14_ClpP_1"/>
    <property type="match status" value="1"/>
</dbReference>
<gene>
    <name evidence="7" type="ORF">DKG74_07100</name>
</gene>
<evidence type="ECO:0000256" key="6">
    <source>
        <dbReference type="RuleBase" id="RU003567"/>
    </source>
</evidence>
<dbReference type="GO" id="GO:0051117">
    <property type="term" value="F:ATPase binding"/>
    <property type="evidence" value="ECO:0007669"/>
    <property type="project" value="TreeGrafter"/>
</dbReference>
<evidence type="ECO:0000313" key="8">
    <source>
        <dbReference type="Proteomes" id="UP000245461"/>
    </source>
</evidence>
<dbReference type="PANTHER" id="PTHR10381:SF70">
    <property type="entry name" value="ATP-DEPENDENT CLP PROTEASE PROTEOLYTIC SUBUNIT"/>
    <property type="match status" value="1"/>
</dbReference>
<dbReference type="GO" id="GO:0004176">
    <property type="term" value="F:ATP-dependent peptidase activity"/>
    <property type="evidence" value="ECO:0007669"/>
    <property type="project" value="InterPro"/>
</dbReference>
<keyword evidence="8" id="KW-1185">Reference proteome</keyword>
<keyword evidence="5" id="KW-0720">Serine protease</keyword>
<dbReference type="GO" id="GO:0004252">
    <property type="term" value="F:serine-type endopeptidase activity"/>
    <property type="evidence" value="ECO:0007669"/>
    <property type="project" value="InterPro"/>
</dbReference>
<evidence type="ECO:0000256" key="4">
    <source>
        <dbReference type="ARBA" id="ARBA00022801"/>
    </source>
</evidence>
<dbReference type="InterPro" id="IPR029045">
    <property type="entry name" value="ClpP/crotonase-like_dom_sf"/>
</dbReference>
<keyword evidence="2" id="KW-0963">Cytoplasm</keyword>